<accession>A0AC34FJ88</accession>
<name>A0AC34FJ88_9BILA</name>
<dbReference type="WBParaSite" id="ES5_v2.g17449.t1">
    <property type="protein sequence ID" value="ES5_v2.g17449.t1"/>
    <property type="gene ID" value="ES5_v2.g17449"/>
</dbReference>
<evidence type="ECO:0000313" key="2">
    <source>
        <dbReference type="WBParaSite" id="ES5_v2.g17449.t1"/>
    </source>
</evidence>
<proteinExistence type="predicted"/>
<dbReference type="Proteomes" id="UP000887579">
    <property type="component" value="Unplaced"/>
</dbReference>
<evidence type="ECO:0000313" key="1">
    <source>
        <dbReference type="Proteomes" id="UP000887579"/>
    </source>
</evidence>
<sequence>MAKISVEIMDTIKRLANGSEKDQLKACEEYLCNEIFPNGVCVDSSVIGELLPFIVRCMDSKNIQLQLEGIFFTTVITTTSYGNLTTKYFNEKVIEVKAVEALLKLLLNSKTRDVLKKTFVCLDNIGIDHPKILHRKGKEFGIQKLRERCNGLKYPKTDSKNFIKRYIDVAVEDDETDYDEQEEEPVPIVESQKKQRIRKFPFSQSDKPARQSKISKTSVASPETSSNEKSIENDLDDDINGNNIDSPPRPSNSVHSGAVDIGDDETAENDEQQLHPLESSESDENALNDNSEMQKFDADTPSKLASPPIIQDQVKSEPPLEEPSFDENDE</sequence>
<protein>
    <submittedName>
        <fullName evidence="2">Uncharacterized protein</fullName>
    </submittedName>
</protein>
<reference evidence="2" key="1">
    <citation type="submission" date="2022-11" db="UniProtKB">
        <authorList>
            <consortium name="WormBaseParasite"/>
        </authorList>
    </citation>
    <scope>IDENTIFICATION</scope>
</reference>
<organism evidence="1 2">
    <name type="scientific">Panagrolaimus sp. ES5</name>
    <dbReference type="NCBI Taxonomy" id="591445"/>
    <lineage>
        <taxon>Eukaryota</taxon>
        <taxon>Metazoa</taxon>
        <taxon>Ecdysozoa</taxon>
        <taxon>Nematoda</taxon>
        <taxon>Chromadorea</taxon>
        <taxon>Rhabditida</taxon>
        <taxon>Tylenchina</taxon>
        <taxon>Panagrolaimomorpha</taxon>
        <taxon>Panagrolaimoidea</taxon>
        <taxon>Panagrolaimidae</taxon>
        <taxon>Panagrolaimus</taxon>
    </lineage>
</organism>